<dbReference type="PANTHER" id="PTHR36832:SF2">
    <property type="entry name" value="INTEGRAL MEMBRANE PROTEIN"/>
    <property type="match status" value="1"/>
</dbReference>
<keyword evidence="1" id="KW-0812">Transmembrane</keyword>
<dbReference type="PANTHER" id="PTHR36832">
    <property type="entry name" value="SLR1174 PROTEIN-RELATED"/>
    <property type="match status" value="1"/>
</dbReference>
<reference evidence="2 3" key="1">
    <citation type="submission" date="2018-08" db="EMBL/GenBank/DDBJ databases">
        <title>Murine metabolic-syndrome-specific gut microbial biobank.</title>
        <authorList>
            <person name="Liu C."/>
        </authorList>
    </citation>
    <scope>NUCLEOTIDE SEQUENCE [LARGE SCALE GENOMIC DNA]</scope>
    <source>
        <strain evidence="2 3">28</strain>
    </source>
</reference>
<feature type="transmembrane region" description="Helical" evidence="1">
    <location>
        <begin position="116"/>
        <end position="136"/>
    </location>
</feature>
<evidence type="ECO:0000256" key="1">
    <source>
        <dbReference type="SAM" id="Phobius"/>
    </source>
</evidence>
<dbReference type="Pfam" id="PF06182">
    <property type="entry name" value="ABC2_membrane_6"/>
    <property type="match status" value="1"/>
</dbReference>
<proteinExistence type="predicted"/>
<accession>A0A845QNE7</accession>
<name>A0A845QNE7_9FIRM</name>
<sequence length="267" mass="29849">MKKYLSFFKLRFVMGMQYRAAALAGVCTQFFWGLMEVMIFSAFYEADAAAFPMSLSATISYVWLQEAFLAFFAVWMLEGEIFEAIRKGNLAYELARPVDIYNMWFARSVANRLSRAVLRCFPILLIAVFVPAPYGLCMPASLPYFMLFLAAMVLGLAVTVSVCMLIYVLAFFTISPRGVRMVFTSAIDFLAGAIIPIPFFPEKLAKVLEMLPFAAMQNVPLRIYSGSLNGTELVQAISLQIFWLVVITLMGKILCRKAEKSAVVQGG</sequence>
<dbReference type="Proteomes" id="UP000446866">
    <property type="component" value="Unassembled WGS sequence"/>
</dbReference>
<comment type="caution">
    <text evidence="2">The sequence shown here is derived from an EMBL/GenBank/DDBJ whole genome shotgun (WGS) entry which is preliminary data.</text>
</comment>
<feature type="transmembrane region" description="Helical" evidence="1">
    <location>
        <begin position="55"/>
        <end position="77"/>
    </location>
</feature>
<dbReference type="EMBL" id="QXWK01000044">
    <property type="protein sequence ID" value="NBH62934.1"/>
    <property type="molecule type" value="Genomic_DNA"/>
</dbReference>
<protein>
    <submittedName>
        <fullName evidence="2">ABC transporter permease</fullName>
    </submittedName>
</protein>
<evidence type="ECO:0000313" key="3">
    <source>
        <dbReference type="Proteomes" id="UP000446866"/>
    </source>
</evidence>
<keyword evidence="3" id="KW-1185">Reference proteome</keyword>
<gene>
    <name evidence="2" type="ORF">D0435_14925</name>
</gene>
<evidence type="ECO:0000313" key="2">
    <source>
        <dbReference type="EMBL" id="NBH62934.1"/>
    </source>
</evidence>
<feature type="transmembrane region" description="Helical" evidence="1">
    <location>
        <begin position="142"/>
        <end position="169"/>
    </location>
</feature>
<organism evidence="2 3">
    <name type="scientific">Anaerotruncus colihominis</name>
    <dbReference type="NCBI Taxonomy" id="169435"/>
    <lineage>
        <taxon>Bacteria</taxon>
        <taxon>Bacillati</taxon>
        <taxon>Bacillota</taxon>
        <taxon>Clostridia</taxon>
        <taxon>Eubacteriales</taxon>
        <taxon>Oscillospiraceae</taxon>
        <taxon>Anaerotruncus</taxon>
    </lineage>
</organism>
<keyword evidence="1" id="KW-1133">Transmembrane helix</keyword>
<feature type="transmembrane region" description="Helical" evidence="1">
    <location>
        <begin position="233"/>
        <end position="251"/>
    </location>
</feature>
<dbReference type="RefSeq" id="WP_160203214.1">
    <property type="nucleotide sequence ID" value="NZ_QXWK01000044.1"/>
</dbReference>
<dbReference type="AlphaFoldDB" id="A0A845QNE7"/>
<dbReference type="InterPro" id="IPR010390">
    <property type="entry name" value="ABC-2_transporter-like"/>
</dbReference>
<feature type="transmembrane region" description="Helical" evidence="1">
    <location>
        <begin position="181"/>
        <end position="200"/>
    </location>
</feature>
<keyword evidence="1" id="KW-0472">Membrane</keyword>
<feature type="transmembrane region" description="Helical" evidence="1">
    <location>
        <begin position="21"/>
        <end position="43"/>
    </location>
</feature>